<gene>
    <name evidence="2" type="ORF">Agub_g10927</name>
</gene>
<feature type="compositionally biased region" description="Basic residues" evidence="1">
    <location>
        <begin position="445"/>
        <end position="456"/>
    </location>
</feature>
<comment type="caution">
    <text evidence="2">The sequence shown here is derived from an EMBL/GenBank/DDBJ whole genome shotgun (WGS) entry which is preliminary data.</text>
</comment>
<feature type="compositionally biased region" description="Low complexity" evidence="1">
    <location>
        <begin position="470"/>
        <end position="480"/>
    </location>
</feature>
<feature type="region of interest" description="Disordered" evidence="1">
    <location>
        <begin position="665"/>
        <end position="687"/>
    </location>
</feature>
<feature type="region of interest" description="Disordered" evidence="1">
    <location>
        <begin position="72"/>
        <end position="140"/>
    </location>
</feature>
<feature type="region of interest" description="Disordered" evidence="1">
    <location>
        <begin position="258"/>
        <end position="291"/>
    </location>
</feature>
<feature type="compositionally biased region" description="Polar residues" evidence="1">
    <location>
        <begin position="99"/>
        <end position="125"/>
    </location>
</feature>
<name>A0AAD3HPL1_9CHLO</name>
<feature type="compositionally biased region" description="Basic residues" evidence="1">
    <location>
        <begin position="401"/>
        <end position="411"/>
    </location>
</feature>
<reference evidence="2 3" key="1">
    <citation type="journal article" date="2021" name="Sci. Rep.">
        <title>Genome sequencing of the multicellular alga Astrephomene provides insights into convergent evolution of germ-soma differentiation.</title>
        <authorList>
            <person name="Yamashita S."/>
            <person name="Yamamoto K."/>
            <person name="Matsuzaki R."/>
            <person name="Suzuki S."/>
            <person name="Yamaguchi H."/>
            <person name="Hirooka S."/>
            <person name="Minakuchi Y."/>
            <person name="Miyagishima S."/>
            <person name="Kawachi M."/>
            <person name="Toyoda A."/>
            <person name="Nozaki H."/>
        </authorList>
    </citation>
    <scope>NUCLEOTIDE SEQUENCE [LARGE SCALE GENOMIC DNA]</scope>
    <source>
        <strain evidence="2 3">NIES-4017</strain>
    </source>
</reference>
<protein>
    <submittedName>
        <fullName evidence="2">Uncharacterized protein</fullName>
    </submittedName>
</protein>
<evidence type="ECO:0000256" key="1">
    <source>
        <dbReference type="SAM" id="MobiDB-lite"/>
    </source>
</evidence>
<feature type="compositionally biased region" description="Acidic residues" evidence="1">
    <location>
        <begin position="74"/>
        <end position="83"/>
    </location>
</feature>
<feature type="compositionally biased region" description="Low complexity" evidence="1">
    <location>
        <begin position="773"/>
        <end position="795"/>
    </location>
</feature>
<feature type="compositionally biased region" description="Pro residues" evidence="1">
    <location>
        <begin position="756"/>
        <end position="772"/>
    </location>
</feature>
<feature type="compositionally biased region" description="Low complexity" evidence="1">
    <location>
        <begin position="732"/>
        <end position="755"/>
    </location>
</feature>
<sequence>MQASEEYRGAVKAKLLSDSHVNPEEMLSTAHEACLRSATNSSVARLKQSRVLHKYQSLVRLQYDENTFVRVDGEDGTESDEDANGSQLTADAASGSIPVLTSNTASYSNENNASSRNGNDASNTADGDGRSTHSGQFAPPGTAVASQLLQASGSSQSWRKISRILAATRRRKSAPDTQEYYKAAAAAAASASVAHNAAALADDDPDGSSTNWMQRAASLTAQHSGKAHLDRRRLLHLIHNNASPAAVLAAVVGDAPAAELSAEEDNGDAAEESDEDDDANVSENHGGEDSETLIVEEAELDAQRTTYLPACRQGCSGGLPISTQPSAFLTPAPPSLATVATTTMRQTMPRRAHCRSVDFATASSLPTPRTGQHTASSGADLVYAGHEHGGCGQDAAAAADHHHHHHHHHYHHDSGSSGGTLDPGGLPVIKLRRNSVSMGSADRGGHHHHHHHHHLHAAAAAGSGGGGAAAGAPTGTALSRSTRSLSRLAVTPGAPLSASASAHSFVVHSGMAAHLAEGAAADSATAMTDVLEGSSGPPMSPSPGSPFLSGPTAGPLRGGMHKSASCVVTRSRPGTPCGCEPRGELEACSGSPRQHYLPHTPLSPVLPDGTTTTSRVLRYCNNGRSSSVQGYLNSSGGGGGNGLSQLAQRSGSIIWGGLESGGNSDVEGSVVGTRQQHHRTSVPSYLSASSGLGAGTAAAAGAAAAGSGPSFTRPAMPAALQGRSLPSIPLAEDAAGRASASPATASALPQLSRPFSPRPPPLQPQPHPPTHPHSPALQQQQQPAAASPPSAAQQLRHLRSGMGRSVSVTSRVEPSCTAPPVTPREVSCFAPGAGSVADRGFLGEGSSGGGGGGAAGGVMARLFRELKDLRRSEEARVRSQLASLAALSSKDSRN</sequence>
<feature type="region of interest" description="Disordered" evidence="1">
    <location>
        <begin position="529"/>
        <end position="572"/>
    </location>
</feature>
<feature type="region of interest" description="Disordered" evidence="1">
    <location>
        <begin position="393"/>
        <end position="480"/>
    </location>
</feature>
<evidence type="ECO:0000313" key="2">
    <source>
        <dbReference type="EMBL" id="GFR49129.1"/>
    </source>
</evidence>
<evidence type="ECO:0000313" key="3">
    <source>
        <dbReference type="Proteomes" id="UP001054857"/>
    </source>
</evidence>
<accession>A0AAD3HPL1</accession>
<proteinExistence type="predicted"/>
<feature type="compositionally biased region" description="Acidic residues" evidence="1">
    <location>
        <begin position="261"/>
        <end position="280"/>
    </location>
</feature>
<organism evidence="2 3">
    <name type="scientific">Astrephomene gubernaculifera</name>
    <dbReference type="NCBI Taxonomy" id="47775"/>
    <lineage>
        <taxon>Eukaryota</taxon>
        <taxon>Viridiplantae</taxon>
        <taxon>Chlorophyta</taxon>
        <taxon>core chlorophytes</taxon>
        <taxon>Chlorophyceae</taxon>
        <taxon>CS clade</taxon>
        <taxon>Chlamydomonadales</taxon>
        <taxon>Astrephomenaceae</taxon>
        <taxon>Astrephomene</taxon>
    </lineage>
</organism>
<dbReference type="AlphaFoldDB" id="A0AAD3HPL1"/>
<dbReference type="Proteomes" id="UP001054857">
    <property type="component" value="Unassembled WGS sequence"/>
</dbReference>
<feature type="region of interest" description="Disordered" evidence="1">
    <location>
        <begin position="732"/>
        <end position="795"/>
    </location>
</feature>
<keyword evidence="3" id="KW-1185">Reference proteome</keyword>
<dbReference type="EMBL" id="BMAR01000028">
    <property type="protein sequence ID" value="GFR49129.1"/>
    <property type="molecule type" value="Genomic_DNA"/>
</dbReference>